<keyword evidence="1" id="KW-0805">Transcription regulation</keyword>
<dbReference type="Pfam" id="PF01614">
    <property type="entry name" value="IclR_C"/>
    <property type="match status" value="1"/>
</dbReference>
<dbReference type="EMBL" id="AP012547">
    <property type="protein sequence ID" value="BAO29278.1"/>
    <property type="molecule type" value="Genomic_DNA"/>
</dbReference>
<name>W0SHG3_9PROT</name>
<proteinExistence type="predicted"/>
<dbReference type="AlphaFoldDB" id="W0SHG3"/>
<feature type="domain" description="HTH iclR-type" evidence="4">
    <location>
        <begin position="14"/>
        <end position="76"/>
    </location>
</feature>
<dbReference type="SUPFAM" id="SSF55781">
    <property type="entry name" value="GAF domain-like"/>
    <property type="match status" value="1"/>
</dbReference>
<dbReference type="Gene3D" id="1.10.10.10">
    <property type="entry name" value="Winged helix-like DNA-binding domain superfamily/Winged helix DNA-binding domain"/>
    <property type="match status" value="1"/>
</dbReference>
<gene>
    <name evidence="6" type="ORF">SUTH_01479</name>
</gene>
<dbReference type="PROSITE" id="PS51078">
    <property type="entry name" value="ICLR_ED"/>
    <property type="match status" value="1"/>
</dbReference>
<dbReference type="GO" id="GO:0045892">
    <property type="term" value="P:negative regulation of DNA-templated transcription"/>
    <property type="evidence" value="ECO:0007669"/>
    <property type="project" value="TreeGrafter"/>
</dbReference>
<dbReference type="GO" id="GO:0003700">
    <property type="term" value="F:DNA-binding transcription factor activity"/>
    <property type="evidence" value="ECO:0007669"/>
    <property type="project" value="TreeGrafter"/>
</dbReference>
<dbReference type="RefSeq" id="WP_041098256.1">
    <property type="nucleotide sequence ID" value="NZ_AP012547.1"/>
</dbReference>
<evidence type="ECO:0000313" key="6">
    <source>
        <dbReference type="EMBL" id="BAO29278.1"/>
    </source>
</evidence>
<reference evidence="6 7" key="1">
    <citation type="journal article" date="2014" name="Syst. Appl. Microbiol.">
        <title>Complete genomes of freshwater sulfur oxidizers Sulfuricella denitrificans skB26 and Sulfuritalea hydrogenivorans sk43H: genetic insights into the sulfur oxidation pathway of betaproteobacteria.</title>
        <authorList>
            <person name="Watanabe T."/>
            <person name="Kojima H."/>
            <person name="Fukui M."/>
        </authorList>
    </citation>
    <scope>NUCLEOTIDE SEQUENCE [LARGE SCALE GENOMIC DNA]</scope>
    <source>
        <strain evidence="6">DSM22779</strain>
    </source>
</reference>
<evidence type="ECO:0000256" key="2">
    <source>
        <dbReference type="ARBA" id="ARBA00023125"/>
    </source>
</evidence>
<dbReference type="Gene3D" id="3.30.450.40">
    <property type="match status" value="1"/>
</dbReference>
<dbReference type="OrthoDB" id="8524622at2"/>
<feature type="domain" description="IclR-ED" evidence="5">
    <location>
        <begin position="77"/>
        <end position="263"/>
    </location>
</feature>
<keyword evidence="7" id="KW-1185">Reference proteome</keyword>
<dbReference type="InterPro" id="IPR029016">
    <property type="entry name" value="GAF-like_dom_sf"/>
</dbReference>
<sequence length="272" mass="29091">MLAEERDADSRQGIQSIEVGVPLLRVLADHGAPMMLRDLAREAGMPAAKAYRYLVSFVRTGLVTQDALSGRYDLGHFALDLGLASLARLDAVRVATPVLEALGEEIGETVAMAVWGNMGPTIVRWVDSKRPVTVNLRTGAVMPLLHSAIGLCFVSFLDSPILQRKVEEELQINARGEDTRAPITRAQLDALTADAREHGMSRVVGSVIPGINAFCAPVFNHDGKMALAITGLGPAGLLPPNWNGPIPKAIRAAAQTISRQLGWRAPAACHAK</sequence>
<protein>
    <submittedName>
        <fullName evidence="6">IclR family transcriptional regulator</fullName>
    </submittedName>
</protein>
<dbReference type="InterPro" id="IPR050707">
    <property type="entry name" value="HTH_MetabolicPath_Reg"/>
</dbReference>
<evidence type="ECO:0000259" key="4">
    <source>
        <dbReference type="PROSITE" id="PS51077"/>
    </source>
</evidence>
<keyword evidence="2" id="KW-0238">DNA-binding</keyword>
<keyword evidence="3" id="KW-0804">Transcription</keyword>
<dbReference type="Proteomes" id="UP000031637">
    <property type="component" value="Chromosome"/>
</dbReference>
<dbReference type="PANTHER" id="PTHR30136:SF8">
    <property type="entry name" value="TRANSCRIPTIONAL REGULATORY PROTEIN"/>
    <property type="match status" value="1"/>
</dbReference>
<evidence type="ECO:0000256" key="3">
    <source>
        <dbReference type="ARBA" id="ARBA00023163"/>
    </source>
</evidence>
<dbReference type="PROSITE" id="PS51077">
    <property type="entry name" value="HTH_ICLR"/>
    <property type="match status" value="1"/>
</dbReference>
<dbReference type="InterPro" id="IPR014757">
    <property type="entry name" value="Tscrpt_reg_IclR_C"/>
</dbReference>
<dbReference type="STRING" id="1223802.SUTH_01479"/>
<dbReference type="InterPro" id="IPR036390">
    <property type="entry name" value="WH_DNA-bd_sf"/>
</dbReference>
<dbReference type="SUPFAM" id="SSF46785">
    <property type="entry name" value="Winged helix' DNA-binding domain"/>
    <property type="match status" value="1"/>
</dbReference>
<dbReference type="SMART" id="SM00346">
    <property type="entry name" value="HTH_ICLR"/>
    <property type="match status" value="1"/>
</dbReference>
<dbReference type="KEGG" id="shd:SUTH_01479"/>
<evidence type="ECO:0000313" key="7">
    <source>
        <dbReference type="Proteomes" id="UP000031637"/>
    </source>
</evidence>
<organism evidence="6 7">
    <name type="scientific">Sulfuritalea hydrogenivorans sk43H</name>
    <dbReference type="NCBI Taxonomy" id="1223802"/>
    <lineage>
        <taxon>Bacteria</taxon>
        <taxon>Pseudomonadati</taxon>
        <taxon>Pseudomonadota</taxon>
        <taxon>Betaproteobacteria</taxon>
        <taxon>Nitrosomonadales</taxon>
        <taxon>Sterolibacteriaceae</taxon>
        <taxon>Sulfuritalea</taxon>
    </lineage>
</organism>
<dbReference type="Pfam" id="PF09339">
    <property type="entry name" value="HTH_IclR"/>
    <property type="match status" value="1"/>
</dbReference>
<dbReference type="PANTHER" id="PTHR30136">
    <property type="entry name" value="HELIX-TURN-HELIX TRANSCRIPTIONAL REGULATOR, ICLR FAMILY"/>
    <property type="match status" value="1"/>
</dbReference>
<dbReference type="InterPro" id="IPR005471">
    <property type="entry name" value="Tscrpt_reg_IclR_N"/>
</dbReference>
<accession>W0SHG3</accession>
<dbReference type="HOGENOM" id="CLU_062618_2_0_4"/>
<evidence type="ECO:0000259" key="5">
    <source>
        <dbReference type="PROSITE" id="PS51078"/>
    </source>
</evidence>
<evidence type="ECO:0000256" key="1">
    <source>
        <dbReference type="ARBA" id="ARBA00023015"/>
    </source>
</evidence>
<dbReference type="GO" id="GO:0003677">
    <property type="term" value="F:DNA binding"/>
    <property type="evidence" value="ECO:0007669"/>
    <property type="project" value="UniProtKB-KW"/>
</dbReference>
<dbReference type="InterPro" id="IPR036388">
    <property type="entry name" value="WH-like_DNA-bd_sf"/>
</dbReference>